<proteinExistence type="predicted"/>
<comment type="caution">
    <text evidence="1">The sequence shown here is derived from an EMBL/GenBank/DDBJ whole genome shotgun (WGS) entry which is preliminary data.</text>
</comment>
<organism evidence="1">
    <name type="scientific">marine sediment metagenome</name>
    <dbReference type="NCBI Taxonomy" id="412755"/>
    <lineage>
        <taxon>unclassified sequences</taxon>
        <taxon>metagenomes</taxon>
        <taxon>ecological metagenomes</taxon>
    </lineage>
</organism>
<dbReference type="Gene3D" id="3.40.50.2000">
    <property type="entry name" value="Glycogen Phosphorylase B"/>
    <property type="match status" value="1"/>
</dbReference>
<reference evidence="1" key="1">
    <citation type="journal article" date="2014" name="Front. Microbiol.">
        <title>High frequency of phylogenetically diverse reductive dehalogenase-homologous genes in deep subseafloor sedimentary metagenomes.</title>
        <authorList>
            <person name="Kawai M."/>
            <person name="Futagami T."/>
            <person name="Toyoda A."/>
            <person name="Takaki Y."/>
            <person name="Nishi S."/>
            <person name="Hori S."/>
            <person name="Arai W."/>
            <person name="Tsubouchi T."/>
            <person name="Morono Y."/>
            <person name="Uchiyama I."/>
            <person name="Ito T."/>
            <person name="Fujiyama A."/>
            <person name="Inagaki F."/>
            <person name="Takami H."/>
        </authorList>
    </citation>
    <scope>NUCLEOTIDE SEQUENCE</scope>
    <source>
        <strain evidence="1">Expedition CK06-06</strain>
    </source>
</reference>
<name>X1MCZ7_9ZZZZ</name>
<accession>X1MCZ7</accession>
<feature type="non-terminal residue" evidence="1">
    <location>
        <position position="1"/>
    </location>
</feature>
<dbReference type="SUPFAM" id="SSF53756">
    <property type="entry name" value="UDP-Glycosyltransferase/glycogen phosphorylase"/>
    <property type="match status" value="1"/>
</dbReference>
<dbReference type="EMBL" id="BARV01020602">
    <property type="protein sequence ID" value="GAI29158.1"/>
    <property type="molecule type" value="Genomic_DNA"/>
</dbReference>
<gene>
    <name evidence="1" type="ORF">S06H3_34340</name>
</gene>
<sequence>AKLLVWGEQGIGDEVQFSGLIRYILSQGIDVVVECDKRLVPLLRRSFPGTIIVERSDPPAPLLKDPSITHQIPMASIPRVLGLSPNSMCFQNPFMVPDEKLRERFRSEYKVDGAPVLVGISFRSGNSQEGQKRSIGLECWGPVLKVRGARFVNLQYGECSRELRAAYERFGVEVLKDERIDPLRDLESFAAQVAAMDVVISVDNSTVHFAGALGVEVWTMLPTVPDWRWGLEGDRTRWYPTMRLFRQAERGEWKPVISRVARELTSLINPDESR</sequence>
<protein>
    <submittedName>
        <fullName evidence="1">Uncharacterized protein</fullName>
    </submittedName>
</protein>
<feature type="non-terminal residue" evidence="1">
    <location>
        <position position="274"/>
    </location>
</feature>
<evidence type="ECO:0000313" key="1">
    <source>
        <dbReference type="EMBL" id="GAI29158.1"/>
    </source>
</evidence>
<dbReference type="AlphaFoldDB" id="X1MCZ7"/>